<dbReference type="Proteomes" id="UP000245910">
    <property type="component" value="Chromosome II"/>
</dbReference>
<dbReference type="OrthoDB" id="5106806at2759"/>
<dbReference type="RefSeq" id="XP_025584099.1">
    <property type="nucleotide sequence ID" value="XM_025733166.2"/>
</dbReference>
<dbReference type="KEGG" id="fvn:FVRRES_04815"/>
<organism evidence="4 5">
    <name type="scientific">Fusarium venenatum</name>
    <dbReference type="NCBI Taxonomy" id="56646"/>
    <lineage>
        <taxon>Eukaryota</taxon>
        <taxon>Fungi</taxon>
        <taxon>Dikarya</taxon>
        <taxon>Ascomycota</taxon>
        <taxon>Pezizomycotina</taxon>
        <taxon>Sordariomycetes</taxon>
        <taxon>Hypocreomycetidae</taxon>
        <taxon>Hypocreales</taxon>
        <taxon>Nectriaceae</taxon>
        <taxon>Fusarium</taxon>
    </lineage>
</organism>
<evidence type="ECO:0000256" key="3">
    <source>
        <dbReference type="SAM" id="SignalP"/>
    </source>
</evidence>
<feature type="region of interest" description="Disordered" evidence="2">
    <location>
        <begin position="166"/>
        <end position="224"/>
    </location>
</feature>
<evidence type="ECO:0000313" key="4">
    <source>
        <dbReference type="EMBL" id="CEI60379.1"/>
    </source>
</evidence>
<dbReference type="AlphaFoldDB" id="A0A2L2SVJ0"/>
<accession>A0A2L2SVJ0</accession>
<keyword evidence="5" id="KW-1185">Reference proteome</keyword>
<evidence type="ECO:0000256" key="1">
    <source>
        <dbReference type="SAM" id="Coils"/>
    </source>
</evidence>
<feature type="signal peptide" evidence="3">
    <location>
        <begin position="1"/>
        <end position="18"/>
    </location>
</feature>
<keyword evidence="3" id="KW-0732">Signal</keyword>
<evidence type="ECO:0000313" key="5">
    <source>
        <dbReference type="Proteomes" id="UP000245910"/>
    </source>
</evidence>
<keyword evidence="1" id="KW-0175">Coiled coil</keyword>
<feature type="region of interest" description="Disordered" evidence="2">
    <location>
        <begin position="28"/>
        <end position="57"/>
    </location>
</feature>
<dbReference type="EMBL" id="LN649230">
    <property type="protein sequence ID" value="CEI60379.1"/>
    <property type="molecule type" value="Genomic_DNA"/>
</dbReference>
<evidence type="ECO:0000256" key="2">
    <source>
        <dbReference type="SAM" id="MobiDB-lite"/>
    </source>
</evidence>
<feature type="compositionally biased region" description="Polar residues" evidence="2">
    <location>
        <begin position="31"/>
        <end position="41"/>
    </location>
</feature>
<name>A0A2L2SVJ0_9HYPO</name>
<feature type="chain" id="PRO_5014921392" evidence="3">
    <location>
        <begin position="19"/>
        <end position="412"/>
    </location>
</feature>
<protein>
    <submittedName>
        <fullName evidence="4">Uncharacterized protein</fullName>
    </submittedName>
</protein>
<reference evidence="5" key="1">
    <citation type="submission" date="2014-10" db="EMBL/GenBank/DDBJ databases">
        <authorList>
            <person name="King R."/>
        </authorList>
    </citation>
    <scope>NUCLEOTIDE SEQUENCE [LARGE SCALE GENOMIC DNA]</scope>
    <source>
        <strain evidence="5">A3/5</strain>
    </source>
</reference>
<sequence length="412" mass="44803">MRPLALPIVGLIVGGVWGHTDEVLSEPYPTLSINQDGQNYHSPEPDHPESSIVSVEDPSTVESTVLPTAIESEHEVTVEAVTPCETTESALPTVPYESVPESVYYHPPIESEDITATPVEATTPCDTTQPSVPTVPFEPVTESYHYGPPSFTPETTSPSHHVQTMTTESEIPCTESSADAPIRYSEPEPVTVQPTIQTSKAPEPSKNDVPKPHPPISIPSSKPVQHPIPTVPIHTPVVEPTVIIHTQTIPSTFKTVTSTAAVPTDIVLKIDLSEATLGLYATFIEIDGRRAIRLAPTPNGTASFTIEVNEELEFPVGSFVSFEASITVGDICPNTKRNAKLFERADKKDRIQVYKDNRKRLDQEAKKTNGKVEKLKSNRERVEPGRAAYTILQNGGSNPVGTTFDQANIRPS</sequence>
<feature type="region of interest" description="Disordered" evidence="2">
    <location>
        <begin position="393"/>
        <end position="412"/>
    </location>
</feature>
<proteinExistence type="predicted"/>
<feature type="compositionally biased region" description="Polar residues" evidence="2">
    <location>
        <begin position="166"/>
        <end position="177"/>
    </location>
</feature>
<feature type="coiled-coil region" evidence="1">
    <location>
        <begin position="344"/>
        <end position="378"/>
    </location>
</feature>
<dbReference type="GeneID" id="37256454"/>